<dbReference type="PANTHER" id="PTHR45654">
    <property type="entry name" value="HOMEOBOX-LEUCINE ZIPPER PROTEIN MERISTEM L1"/>
    <property type="match status" value="1"/>
</dbReference>
<dbReference type="Pfam" id="PF00046">
    <property type="entry name" value="Homeodomain"/>
    <property type="match status" value="1"/>
</dbReference>
<proteinExistence type="inferred from homology"/>
<dbReference type="InterPro" id="IPR001356">
    <property type="entry name" value="HD"/>
</dbReference>
<keyword evidence="4 11" id="KW-0175">Coiled coil</keyword>
<evidence type="ECO:0000256" key="12">
    <source>
        <dbReference type="SAM" id="MobiDB-lite"/>
    </source>
</evidence>
<dbReference type="SMART" id="SM00389">
    <property type="entry name" value="HOX"/>
    <property type="match status" value="1"/>
</dbReference>
<dbReference type="Proteomes" id="UP000237000">
    <property type="component" value="Unassembled WGS sequence"/>
</dbReference>
<feature type="region of interest" description="Disordered" evidence="12">
    <location>
        <begin position="25"/>
        <end position="60"/>
    </location>
</feature>
<dbReference type="SUPFAM" id="SSF46689">
    <property type="entry name" value="Homeodomain-like"/>
    <property type="match status" value="1"/>
</dbReference>
<evidence type="ECO:0000256" key="11">
    <source>
        <dbReference type="SAM" id="Coils"/>
    </source>
</evidence>
<dbReference type="GO" id="GO:0008289">
    <property type="term" value="F:lipid binding"/>
    <property type="evidence" value="ECO:0007669"/>
    <property type="project" value="InterPro"/>
</dbReference>
<keyword evidence="7" id="KW-0804">Transcription</keyword>
<protein>
    <submittedName>
        <fullName evidence="15">Octamer-binding transcription factor</fullName>
    </submittedName>
</protein>
<gene>
    <name evidence="15" type="ORF">TorRG33x02_267990</name>
</gene>
<keyword evidence="6 9" id="KW-0371">Homeobox</keyword>
<feature type="coiled-coil region" evidence="11">
    <location>
        <begin position="128"/>
        <end position="156"/>
    </location>
</feature>
<evidence type="ECO:0000256" key="6">
    <source>
        <dbReference type="ARBA" id="ARBA00023155"/>
    </source>
</evidence>
<evidence type="ECO:0000256" key="7">
    <source>
        <dbReference type="ARBA" id="ARBA00023163"/>
    </source>
</evidence>
<evidence type="ECO:0000313" key="16">
    <source>
        <dbReference type="Proteomes" id="UP000237000"/>
    </source>
</evidence>
<dbReference type="GO" id="GO:0030154">
    <property type="term" value="P:cell differentiation"/>
    <property type="evidence" value="ECO:0007669"/>
    <property type="project" value="UniProtKB-ARBA"/>
</dbReference>
<dbReference type="CDD" id="cd08875">
    <property type="entry name" value="START_ArGLABRA2_like"/>
    <property type="match status" value="1"/>
</dbReference>
<sequence length="779" mass="85279">MDNHGEMGLLGENFDLGMIGRIRDEGYESRSGSDNLEGASGDDQDAGDDQPPRKKKYHRHTPNQIQELEAFFKECPHPDEKQRLELSRRLALETKQVKFWFQNRRTQMKIDVNCFSNGKMVNLNQTQLERHENIILRQENDKLRAENNMMKDAMSNPMCNQCGGPAIPGQISFEEHQLRIENARLKDELNRICALANKFLGRPLSSLAAPITLPSLTAGLELAVGRNGIGGLNAVGPPLPMGLDLGDGVSSTAHMIPLVKPSMGMNMMGNEIPFERSMFIDLALAAMDELMKLAQAEGPLWIRSANGGKETLNHEEYARTFLPCIGTKPSGYVSEATRDTSVVIINSLALVETLMDANRWAEMFPCLVSRASTIDMISAGVGGTRNGALQVMHAELQVLSPLVPVRPLKFLRFCKQHADGVWAVVDVSTDINREALNADSYFRCRRLPSGCLVQDMPDGYSKVTWVEHSEYDDSGVHQIFRSFLSSGMGFGAQRWLATLQRQCECLATLMSPSVANNDQIAISPGGRRSLLKLAKRMVDNFCAGVCASTVRKWDKLRVDNVGEDVRVMTRKSMDDPGEPPGIILSAATSVWIPVSQKRLFEFLRDERMRSEWDILSHGGPMQEMVHITKGQRHGNHVSLLRASSIGSNDSTMLILQETWTDASGSMVVYAPVDTTAINVVMHGGDSAYVALLPSGFAILPDGSSQSSYVAANNEGGPSVKGEANDGNGDGGGCLLTVGFQILVNSLPSAKLTVESVETVNNLISCTIDKIKAALNRSSA</sequence>
<feature type="domain" description="START" evidence="14">
    <location>
        <begin position="272"/>
        <end position="508"/>
    </location>
</feature>
<evidence type="ECO:0000256" key="3">
    <source>
        <dbReference type="ARBA" id="ARBA00023015"/>
    </source>
</evidence>
<organism evidence="15 16">
    <name type="scientific">Trema orientale</name>
    <name type="common">Charcoal tree</name>
    <name type="synonym">Celtis orientalis</name>
    <dbReference type="NCBI Taxonomy" id="63057"/>
    <lineage>
        <taxon>Eukaryota</taxon>
        <taxon>Viridiplantae</taxon>
        <taxon>Streptophyta</taxon>
        <taxon>Embryophyta</taxon>
        <taxon>Tracheophyta</taxon>
        <taxon>Spermatophyta</taxon>
        <taxon>Magnoliopsida</taxon>
        <taxon>eudicotyledons</taxon>
        <taxon>Gunneridae</taxon>
        <taxon>Pentapetalae</taxon>
        <taxon>rosids</taxon>
        <taxon>fabids</taxon>
        <taxon>Rosales</taxon>
        <taxon>Cannabaceae</taxon>
        <taxon>Trema</taxon>
    </lineage>
</organism>
<dbReference type="Gene3D" id="1.10.10.60">
    <property type="entry name" value="Homeodomain-like"/>
    <property type="match status" value="1"/>
</dbReference>
<evidence type="ECO:0000256" key="10">
    <source>
        <dbReference type="RuleBase" id="RU000682"/>
    </source>
</evidence>
<dbReference type="PROSITE" id="PS00027">
    <property type="entry name" value="HOMEOBOX_1"/>
    <property type="match status" value="1"/>
</dbReference>
<dbReference type="PROSITE" id="PS50071">
    <property type="entry name" value="HOMEOBOX_2"/>
    <property type="match status" value="1"/>
</dbReference>
<dbReference type="InterPro" id="IPR023393">
    <property type="entry name" value="START-like_dom_sf"/>
</dbReference>
<feature type="domain" description="Homeobox" evidence="13">
    <location>
        <begin position="51"/>
        <end position="111"/>
    </location>
</feature>
<evidence type="ECO:0000256" key="4">
    <source>
        <dbReference type="ARBA" id="ARBA00023054"/>
    </source>
</evidence>
<dbReference type="FunFam" id="3.30.530.20:FF:000026">
    <property type="entry name" value="Homeobox-leucine zipper protein GLABRA 2"/>
    <property type="match status" value="1"/>
</dbReference>
<dbReference type="FunFam" id="1.10.10.60:FF:000229">
    <property type="entry name" value="Homeobox-leucine zipper protein HDG1"/>
    <property type="match status" value="1"/>
</dbReference>
<dbReference type="CDD" id="cd00086">
    <property type="entry name" value="homeodomain"/>
    <property type="match status" value="1"/>
</dbReference>
<keyword evidence="5 9" id="KW-0238">DNA-binding</keyword>
<name>A0A2P5CZI4_TREOI</name>
<dbReference type="Pfam" id="PF01852">
    <property type="entry name" value="START"/>
    <property type="match status" value="1"/>
</dbReference>
<feature type="DNA-binding region" description="Homeobox" evidence="9">
    <location>
        <begin position="53"/>
        <end position="112"/>
    </location>
</feature>
<dbReference type="InterPro" id="IPR017970">
    <property type="entry name" value="Homeobox_CS"/>
</dbReference>
<evidence type="ECO:0000313" key="15">
    <source>
        <dbReference type="EMBL" id="PON66451.1"/>
    </source>
</evidence>
<reference evidence="16" key="1">
    <citation type="submission" date="2016-06" db="EMBL/GenBank/DDBJ databases">
        <title>Parallel loss of symbiosis genes in relatives of nitrogen-fixing non-legume Parasponia.</title>
        <authorList>
            <person name="Van Velzen R."/>
            <person name="Holmer R."/>
            <person name="Bu F."/>
            <person name="Rutten L."/>
            <person name="Van Zeijl A."/>
            <person name="Liu W."/>
            <person name="Santuari L."/>
            <person name="Cao Q."/>
            <person name="Sharma T."/>
            <person name="Shen D."/>
            <person name="Roswanjaya Y."/>
            <person name="Wardhani T."/>
            <person name="Kalhor M.S."/>
            <person name="Jansen J."/>
            <person name="Van den Hoogen J."/>
            <person name="Gungor B."/>
            <person name="Hartog M."/>
            <person name="Hontelez J."/>
            <person name="Verver J."/>
            <person name="Yang W.-C."/>
            <person name="Schijlen E."/>
            <person name="Repin R."/>
            <person name="Schilthuizen M."/>
            <person name="Schranz E."/>
            <person name="Heidstra R."/>
            <person name="Miyata K."/>
            <person name="Fedorova E."/>
            <person name="Kohlen W."/>
            <person name="Bisseling T."/>
            <person name="Smit S."/>
            <person name="Geurts R."/>
        </authorList>
    </citation>
    <scope>NUCLEOTIDE SEQUENCE [LARGE SCALE GENOMIC DNA]</scope>
    <source>
        <strain evidence="16">cv. RG33-2</strain>
    </source>
</reference>
<dbReference type="GO" id="GO:0003677">
    <property type="term" value="F:DNA binding"/>
    <property type="evidence" value="ECO:0007669"/>
    <property type="project" value="UniProtKB-UniRule"/>
</dbReference>
<dbReference type="AlphaFoldDB" id="A0A2P5CZI4"/>
<keyword evidence="3" id="KW-0805">Transcription regulation</keyword>
<evidence type="ECO:0000256" key="1">
    <source>
        <dbReference type="ARBA" id="ARBA00004123"/>
    </source>
</evidence>
<dbReference type="InterPro" id="IPR002913">
    <property type="entry name" value="START_lipid-bd_dom"/>
</dbReference>
<dbReference type="SUPFAM" id="SSF55961">
    <property type="entry name" value="Bet v1-like"/>
    <property type="match status" value="2"/>
</dbReference>
<evidence type="ECO:0000256" key="2">
    <source>
        <dbReference type="ARBA" id="ARBA00006789"/>
    </source>
</evidence>
<keyword evidence="8 9" id="KW-0539">Nucleus</keyword>
<dbReference type="InterPro" id="IPR057993">
    <property type="entry name" value="HD-Zip_IV_C"/>
</dbReference>
<dbReference type="SMART" id="SM00234">
    <property type="entry name" value="START"/>
    <property type="match status" value="1"/>
</dbReference>
<dbReference type="InParanoid" id="A0A2P5CZI4"/>
<comment type="caution">
    <text evidence="15">The sequence shown here is derived from an EMBL/GenBank/DDBJ whole genome shotgun (WGS) entry which is preliminary data.</text>
</comment>
<dbReference type="Gene3D" id="3.30.530.20">
    <property type="match status" value="1"/>
</dbReference>
<evidence type="ECO:0000256" key="5">
    <source>
        <dbReference type="ARBA" id="ARBA00023125"/>
    </source>
</evidence>
<evidence type="ECO:0000256" key="8">
    <source>
        <dbReference type="ARBA" id="ARBA00023242"/>
    </source>
</evidence>
<evidence type="ECO:0000256" key="9">
    <source>
        <dbReference type="PROSITE-ProRule" id="PRU00108"/>
    </source>
</evidence>
<comment type="similarity">
    <text evidence="2">Belongs to the HD-ZIP homeobox family. Class IV subfamily.</text>
</comment>
<dbReference type="GO" id="GO:0000981">
    <property type="term" value="F:DNA-binding transcription factor activity, RNA polymerase II-specific"/>
    <property type="evidence" value="ECO:0007669"/>
    <property type="project" value="InterPro"/>
</dbReference>
<dbReference type="Pfam" id="PF25797">
    <property type="entry name" value="PDF2_C"/>
    <property type="match status" value="1"/>
</dbReference>
<dbReference type="PROSITE" id="PS50848">
    <property type="entry name" value="START"/>
    <property type="match status" value="1"/>
</dbReference>
<accession>A0A2P5CZI4</accession>
<dbReference type="InterPro" id="IPR009057">
    <property type="entry name" value="Homeodomain-like_sf"/>
</dbReference>
<dbReference type="GO" id="GO:0005634">
    <property type="term" value="C:nucleus"/>
    <property type="evidence" value="ECO:0007669"/>
    <property type="project" value="UniProtKB-SubCell"/>
</dbReference>
<dbReference type="PANTHER" id="PTHR45654:SF49">
    <property type="entry name" value="HOMEOBOX LEUCINE ZIPPER PROTEIN"/>
    <property type="match status" value="1"/>
</dbReference>
<dbReference type="STRING" id="63057.A0A2P5CZI4"/>
<keyword evidence="16" id="KW-1185">Reference proteome</keyword>
<dbReference type="EMBL" id="JXTC01000312">
    <property type="protein sequence ID" value="PON66451.1"/>
    <property type="molecule type" value="Genomic_DNA"/>
</dbReference>
<dbReference type="OrthoDB" id="6159439at2759"/>
<comment type="subcellular location">
    <subcellularLocation>
        <location evidence="1 9 10">Nucleus</location>
    </subcellularLocation>
</comment>
<dbReference type="InterPro" id="IPR042160">
    <property type="entry name" value="HD-Zip_IV"/>
</dbReference>
<evidence type="ECO:0000259" key="13">
    <source>
        <dbReference type="PROSITE" id="PS50071"/>
    </source>
</evidence>
<evidence type="ECO:0000259" key="14">
    <source>
        <dbReference type="PROSITE" id="PS50848"/>
    </source>
</evidence>